<dbReference type="SUPFAM" id="SSF53474">
    <property type="entry name" value="alpha/beta-Hydrolases"/>
    <property type="match status" value="1"/>
</dbReference>
<dbReference type="EMBL" id="JAVRQU010000019">
    <property type="protein sequence ID" value="KAK5692608.1"/>
    <property type="molecule type" value="Genomic_DNA"/>
</dbReference>
<proteinExistence type="predicted"/>
<dbReference type="InterPro" id="IPR000073">
    <property type="entry name" value="AB_hydrolase_1"/>
</dbReference>
<sequence>MTLPTILFIPGACTAPSCYDLVVPLLKEQGHQTVQAPLPSNNPDYPAAHTAESDGLSFLNGYLLPLIKEGKEVIVFAHSFGATCMSGSKSNVSKSARKAKGEAGGVVGIIYISGCLAPDGVSQIEYTGGADTVPSFLKIDHPSPGLFVFDPIVPYLFNDTDPKTAEEFAKAHLPHAMQPLMTPVSAPLWTDPALDGRRAYFKTMLDKTFAPEVQQMFIDGSGVKWEVVEIDGGHEAFLTKPKLVADAVLKLAQSWQ</sequence>
<protein>
    <recommendedName>
        <fullName evidence="1">AB hydrolase-1 domain-containing protein</fullName>
    </recommendedName>
</protein>
<accession>A0AAN7VTQ9</accession>
<dbReference type="Pfam" id="PF12697">
    <property type="entry name" value="Abhydrolase_6"/>
    <property type="match status" value="1"/>
</dbReference>
<dbReference type="PANTHER" id="PTHR37017">
    <property type="entry name" value="AB HYDROLASE-1 DOMAIN-CONTAINING PROTEIN-RELATED"/>
    <property type="match status" value="1"/>
</dbReference>
<gene>
    <name evidence="2" type="ORF">LTR97_010920</name>
</gene>
<reference evidence="2" key="1">
    <citation type="submission" date="2023-08" db="EMBL/GenBank/DDBJ databases">
        <title>Black Yeasts Isolated from many extreme environments.</title>
        <authorList>
            <person name="Coleine C."/>
            <person name="Stajich J.E."/>
            <person name="Selbmann L."/>
        </authorList>
    </citation>
    <scope>NUCLEOTIDE SEQUENCE</scope>
    <source>
        <strain evidence="2">CCFEE 5810</strain>
    </source>
</reference>
<dbReference type="InterPro" id="IPR052897">
    <property type="entry name" value="Sec-Metab_Biosynth_Hydrolase"/>
</dbReference>
<feature type="domain" description="AB hydrolase-1" evidence="1">
    <location>
        <begin position="6"/>
        <end position="247"/>
    </location>
</feature>
<comment type="caution">
    <text evidence="2">The sequence shown here is derived from an EMBL/GenBank/DDBJ whole genome shotgun (WGS) entry which is preliminary data.</text>
</comment>
<dbReference type="PANTHER" id="PTHR37017:SF8">
    <property type="entry name" value="AB HYDROLASE-1 DOMAIN-CONTAINING PROTEIN"/>
    <property type="match status" value="1"/>
</dbReference>
<dbReference type="Proteomes" id="UP001310594">
    <property type="component" value="Unassembled WGS sequence"/>
</dbReference>
<dbReference type="Gene3D" id="3.40.50.1820">
    <property type="entry name" value="alpha/beta hydrolase"/>
    <property type="match status" value="1"/>
</dbReference>
<organism evidence="2 3">
    <name type="scientific">Elasticomyces elasticus</name>
    <dbReference type="NCBI Taxonomy" id="574655"/>
    <lineage>
        <taxon>Eukaryota</taxon>
        <taxon>Fungi</taxon>
        <taxon>Dikarya</taxon>
        <taxon>Ascomycota</taxon>
        <taxon>Pezizomycotina</taxon>
        <taxon>Dothideomycetes</taxon>
        <taxon>Dothideomycetidae</taxon>
        <taxon>Mycosphaerellales</taxon>
        <taxon>Teratosphaeriaceae</taxon>
        <taxon>Elasticomyces</taxon>
    </lineage>
</organism>
<dbReference type="InterPro" id="IPR029058">
    <property type="entry name" value="AB_hydrolase_fold"/>
</dbReference>
<dbReference type="AlphaFoldDB" id="A0AAN7VTQ9"/>
<name>A0AAN7VTQ9_9PEZI</name>
<evidence type="ECO:0000259" key="1">
    <source>
        <dbReference type="Pfam" id="PF12697"/>
    </source>
</evidence>
<evidence type="ECO:0000313" key="2">
    <source>
        <dbReference type="EMBL" id="KAK5692608.1"/>
    </source>
</evidence>
<evidence type="ECO:0000313" key="3">
    <source>
        <dbReference type="Proteomes" id="UP001310594"/>
    </source>
</evidence>